<feature type="compositionally biased region" description="Low complexity" evidence="1">
    <location>
        <begin position="96"/>
        <end position="105"/>
    </location>
</feature>
<accession>A0ABT0K312</accession>
<comment type="caution">
    <text evidence="2">The sequence shown here is derived from an EMBL/GenBank/DDBJ whole genome shotgun (WGS) entry which is preliminary data.</text>
</comment>
<sequence>MIVAGLLSAGCAADTGGPLSERALPANRVAATAAEPTSSPEPADAATHVDASTPAAAADRTTSTAAATPDRATAQDQPRSASRPWSVGESQPAGDSGPAGESGPADGSGSGGSVHTPIAARQRPEATEPGAVTTPAGSPMPGGPTMPGGYVGAGAAGPQGTGASGTPVPSPAPSPSPAPAPANCGSARVRTVEDALRLVTEPAGCPGGVNTFWQEQLGKAWTTPKIISYHNGQAPDDECGRQADPDQFADNALYCTLDDTVAYSIEFMNDLAGAGGPSYPLFVLMHELSHRGDRIGKNLGVVPRAEENQADCFAGRQTAAAREAGLLEMSDALSGAMLFFSLGDTRGGWFNQEPATAPDAHGSPTQRAQAFSSGYLRDNAACLRIGQSETGDV</sequence>
<dbReference type="EMBL" id="JALKFT010000028">
    <property type="protein sequence ID" value="MCK9878175.1"/>
    <property type="molecule type" value="Genomic_DNA"/>
</dbReference>
<feature type="compositionally biased region" description="Gly residues" evidence="1">
    <location>
        <begin position="145"/>
        <end position="163"/>
    </location>
</feature>
<proteinExistence type="predicted"/>
<reference evidence="2 3" key="1">
    <citation type="submission" date="2022-04" db="EMBL/GenBank/DDBJ databases">
        <title>Genome diversity in the genus Frankia.</title>
        <authorList>
            <person name="Carlos-Shanley C."/>
            <person name="Hahn D."/>
        </authorList>
    </citation>
    <scope>NUCLEOTIDE SEQUENCE [LARGE SCALE GENOMIC DNA]</scope>
    <source>
        <strain evidence="2 3">Ag45/Mut15</strain>
    </source>
</reference>
<dbReference type="RefSeq" id="WP_248826310.1">
    <property type="nucleotide sequence ID" value="NZ_JALKFT010000028.1"/>
</dbReference>
<feature type="region of interest" description="Disordered" evidence="1">
    <location>
        <begin position="1"/>
        <end position="186"/>
    </location>
</feature>
<protein>
    <recommendedName>
        <fullName evidence="4">Metalloprotease</fullName>
    </recommendedName>
</protein>
<keyword evidence="3" id="KW-1185">Reference proteome</keyword>
<evidence type="ECO:0000256" key="1">
    <source>
        <dbReference type="SAM" id="MobiDB-lite"/>
    </source>
</evidence>
<dbReference type="Proteomes" id="UP001201873">
    <property type="component" value="Unassembled WGS sequence"/>
</dbReference>
<name>A0ABT0K312_9ACTN</name>
<feature type="compositionally biased region" description="Low complexity" evidence="1">
    <location>
        <begin position="45"/>
        <end position="74"/>
    </location>
</feature>
<gene>
    <name evidence="2" type="ORF">MXD59_20800</name>
</gene>
<feature type="compositionally biased region" description="Pro residues" evidence="1">
    <location>
        <begin position="168"/>
        <end position="180"/>
    </location>
</feature>
<evidence type="ECO:0000313" key="3">
    <source>
        <dbReference type="Proteomes" id="UP001201873"/>
    </source>
</evidence>
<evidence type="ECO:0000313" key="2">
    <source>
        <dbReference type="EMBL" id="MCK9878175.1"/>
    </source>
</evidence>
<evidence type="ECO:0008006" key="4">
    <source>
        <dbReference type="Google" id="ProtNLM"/>
    </source>
</evidence>
<organism evidence="2 3">
    <name type="scientific">Frankia umida</name>
    <dbReference type="NCBI Taxonomy" id="573489"/>
    <lineage>
        <taxon>Bacteria</taxon>
        <taxon>Bacillati</taxon>
        <taxon>Actinomycetota</taxon>
        <taxon>Actinomycetes</taxon>
        <taxon>Frankiales</taxon>
        <taxon>Frankiaceae</taxon>
        <taxon>Frankia</taxon>
    </lineage>
</organism>